<evidence type="ECO:0000259" key="8">
    <source>
        <dbReference type="PROSITE" id="PS50850"/>
    </source>
</evidence>
<comment type="subcellular location">
    <subcellularLocation>
        <location evidence="1">Cell membrane</location>
        <topology evidence="1">Multi-pass membrane protein</topology>
    </subcellularLocation>
</comment>
<evidence type="ECO:0000256" key="6">
    <source>
        <dbReference type="ARBA" id="ARBA00023136"/>
    </source>
</evidence>
<dbReference type="Pfam" id="PF07690">
    <property type="entry name" value="MFS_1"/>
    <property type="match status" value="2"/>
</dbReference>
<proteinExistence type="predicted"/>
<feature type="transmembrane region" description="Helical" evidence="7">
    <location>
        <begin position="20"/>
        <end position="38"/>
    </location>
</feature>
<dbReference type="PANTHER" id="PTHR23521:SF2">
    <property type="entry name" value="TRANSPORTER MFS SUPERFAMILY"/>
    <property type="match status" value="1"/>
</dbReference>
<keyword evidence="4 7" id="KW-0812">Transmembrane</keyword>
<evidence type="ECO:0000256" key="3">
    <source>
        <dbReference type="ARBA" id="ARBA00022475"/>
    </source>
</evidence>
<evidence type="ECO:0000256" key="7">
    <source>
        <dbReference type="SAM" id="Phobius"/>
    </source>
</evidence>
<keyword evidence="2" id="KW-0813">Transport</keyword>
<gene>
    <name evidence="9" type="ORF">LC586_20760</name>
</gene>
<keyword evidence="5 7" id="KW-1133">Transmembrane helix</keyword>
<dbReference type="PROSITE" id="PS50850">
    <property type="entry name" value="MFS"/>
    <property type="match status" value="1"/>
</dbReference>
<feature type="transmembrane region" description="Helical" evidence="7">
    <location>
        <begin position="296"/>
        <end position="320"/>
    </location>
</feature>
<evidence type="ECO:0000256" key="5">
    <source>
        <dbReference type="ARBA" id="ARBA00022989"/>
    </source>
</evidence>
<dbReference type="PANTHER" id="PTHR23521">
    <property type="entry name" value="TRANSPORTER MFS SUPERFAMILY"/>
    <property type="match status" value="1"/>
</dbReference>
<dbReference type="InterPro" id="IPR020846">
    <property type="entry name" value="MFS_dom"/>
</dbReference>
<evidence type="ECO:0000313" key="9">
    <source>
        <dbReference type="EMBL" id="MCC5601568.1"/>
    </source>
</evidence>
<feature type="transmembrane region" description="Helical" evidence="7">
    <location>
        <begin position="237"/>
        <end position="260"/>
    </location>
</feature>
<keyword evidence="3" id="KW-1003">Cell membrane</keyword>
<feature type="domain" description="Major facilitator superfamily (MFS) profile" evidence="8">
    <location>
        <begin position="16"/>
        <end position="380"/>
    </location>
</feature>
<dbReference type="Proteomes" id="UP001199525">
    <property type="component" value="Unassembled WGS sequence"/>
</dbReference>
<evidence type="ECO:0000313" key="10">
    <source>
        <dbReference type="Proteomes" id="UP001199525"/>
    </source>
</evidence>
<keyword evidence="10" id="KW-1185">Reference proteome</keyword>
<feature type="transmembrane region" description="Helical" evidence="7">
    <location>
        <begin position="169"/>
        <end position="189"/>
    </location>
</feature>
<feature type="transmembrane region" description="Helical" evidence="7">
    <location>
        <begin position="105"/>
        <end position="123"/>
    </location>
</feature>
<dbReference type="EMBL" id="JAIVFQ010000033">
    <property type="protein sequence ID" value="MCC5601568.1"/>
    <property type="molecule type" value="Genomic_DNA"/>
</dbReference>
<protein>
    <submittedName>
        <fullName evidence="9">MFS transporter</fullName>
    </submittedName>
</protein>
<dbReference type="SUPFAM" id="SSF103473">
    <property type="entry name" value="MFS general substrate transporter"/>
    <property type="match status" value="1"/>
</dbReference>
<organism evidence="9 10">
    <name type="scientific">Nostoc favosum CHAB5714</name>
    <dbReference type="NCBI Taxonomy" id="2780399"/>
    <lineage>
        <taxon>Bacteria</taxon>
        <taxon>Bacillati</taxon>
        <taxon>Cyanobacteriota</taxon>
        <taxon>Cyanophyceae</taxon>
        <taxon>Nostocales</taxon>
        <taxon>Nostocaceae</taxon>
        <taxon>Nostoc</taxon>
        <taxon>Nostoc favosum</taxon>
    </lineage>
</organism>
<dbReference type="RefSeq" id="WP_229486581.1">
    <property type="nucleotide sequence ID" value="NZ_JAIVFQ010000033.1"/>
</dbReference>
<dbReference type="InterPro" id="IPR036259">
    <property type="entry name" value="MFS_trans_sf"/>
</dbReference>
<feature type="transmembrane region" description="Helical" evidence="7">
    <location>
        <begin position="82"/>
        <end position="99"/>
    </location>
</feature>
<dbReference type="CDD" id="cd17477">
    <property type="entry name" value="MFS_YcaD_like"/>
    <property type="match status" value="1"/>
</dbReference>
<dbReference type="InterPro" id="IPR011701">
    <property type="entry name" value="MFS"/>
</dbReference>
<feature type="transmembrane region" description="Helical" evidence="7">
    <location>
        <begin position="58"/>
        <end position="75"/>
    </location>
</feature>
<reference evidence="9 10" key="1">
    <citation type="journal article" date="2021" name="Microorganisms">
        <title>Genome Evolution of Filamentous Cyanobacterium Nostoc Species: From Facultative Symbiosis to Free Living.</title>
        <authorList>
            <person name="Huo D."/>
            <person name="Li H."/>
            <person name="Cai F."/>
            <person name="Guo X."/>
            <person name="Qiao Z."/>
            <person name="Wang W."/>
            <person name="Yu G."/>
            <person name="Li R."/>
        </authorList>
    </citation>
    <scope>NUCLEOTIDE SEQUENCE [LARGE SCALE GENOMIC DNA]</scope>
    <source>
        <strain evidence="9 10">CHAB 5714</strain>
    </source>
</reference>
<feature type="transmembrane region" description="Helical" evidence="7">
    <location>
        <begin position="332"/>
        <end position="353"/>
    </location>
</feature>
<dbReference type="InterPro" id="IPR047200">
    <property type="entry name" value="MFS_YcaD-like"/>
</dbReference>
<evidence type="ECO:0000256" key="2">
    <source>
        <dbReference type="ARBA" id="ARBA00022448"/>
    </source>
</evidence>
<accession>A0ABS8IBF4</accession>
<feature type="transmembrane region" description="Helical" evidence="7">
    <location>
        <begin position="209"/>
        <end position="231"/>
    </location>
</feature>
<sequence>MQEISSKVSTSPFSTGLPALYIIGFISGISMGLFTPFISTLMAQHQVDDVWIGANSTVYFMSITLGAPLVAYILRQLGLRKTMMLGLALMGLSAPLFPMTTQLPLWFLIRTIMGIASCLYLVCGQTGLHCFCHDSNRAIASGFHALAYSFGFGIGPVIGSALYSVSPKITFFLGSILVLSGIVVVWIGLPERAIVFQPSSRIGFKKLTLPLQGAFAYGFTVATLVSLYPVYLLRQNYSVAQIGFTFTVFVIGGLLATIPVTHLADKFSRLKILLICVCVSLISILSLSLANNFITIQIFAFTSGASVSPIFPLSLALIGAKLSRNELSSGSAIFTAIYGSGCASGPILSSLLMKILNPQYIFSLIVIMFALFLAQLMRKI</sequence>
<feature type="transmembrane region" description="Helical" evidence="7">
    <location>
        <begin position="272"/>
        <end position="290"/>
    </location>
</feature>
<feature type="transmembrane region" description="Helical" evidence="7">
    <location>
        <begin position="143"/>
        <end position="163"/>
    </location>
</feature>
<name>A0ABS8IBF4_9NOSO</name>
<dbReference type="Gene3D" id="1.20.1250.20">
    <property type="entry name" value="MFS general substrate transporter like domains"/>
    <property type="match status" value="2"/>
</dbReference>
<evidence type="ECO:0000256" key="1">
    <source>
        <dbReference type="ARBA" id="ARBA00004651"/>
    </source>
</evidence>
<evidence type="ECO:0000256" key="4">
    <source>
        <dbReference type="ARBA" id="ARBA00022692"/>
    </source>
</evidence>
<keyword evidence="6 7" id="KW-0472">Membrane</keyword>
<comment type="caution">
    <text evidence="9">The sequence shown here is derived from an EMBL/GenBank/DDBJ whole genome shotgun (WGS) entry which is preliminary data.</text>
</comment>
<feature type="transmembrane region" description="Helical" evidence="7">
    <location>
        <begin position="359"/>
        <end position="377"/>
    </location>
</feature>